<evidence type="ECO:0000313" key="2">
    <source>
        <dbReference type="EMBL" id="GAH09894.1"/>
    </source>
</evidence>
<dbReference type="AlphaFoldDB" id="X1DY86"/>
<organism evidence="2">
    <name type="scientific">marine sediment metagenome</name>
    <dbReference type="NCBI Taxonomy" id="412755"/>
    <lineage>
        <taxon>unclassified sequences</taxon>
        <taxon>metagenomes</taxon>
        <taxon>ecological metagenomes</taxon>
    </lineage>
</organism>
<comment type="caution">
    <text evidence="2">The sequence shown here is derived from an EMBL/GenBank/DDBJ whole genome shotgun (WGS) entry which is preliminary data.</text>
</comment>
<feature type="compositionally biased region" description="Basic and acidic residues" evidence="1">
    <location>
        <begin position="59"/>
        <end position="73"/>
    </location>
</feature>
<evidence type="ECO:0000256" key="1">
    <source>
        <dbReference type="SAM" id="MobiDB-lite"/>
    </source>
</evidence>
<reference evidence="2" key="1">
    <citation type="journal article" date="2014" name="Front. Microbiol.">
        <title>High frequency of phylogenetically diverse reductive dehalogenase-homologous genes in deep subseafloor sedimentary metagenomes.</title>
        <authorList>
            <person name="Kawai M."/>
            <person name="Futagami T."/>
            <person name="Toyoda A."/>
            <person name="Takaki Y."/>
            <person name="Nishi S."/>
            <person name="Hori S."/>
            <person name="Arai W."/>
            <person name="Tsubouchi T."/>
            <person name="Morono Y."/>
            <person name="Uchiyama I."/>
            <person name="Ito T."/>
            <person name="Fujiyama A."/>
            <person name="Inagaki F."/>
            <person name="Takami H."/>
        </authorList>
    </citation>
    <scope>NUCLEOTIDE SEQUENCE</scope>
    <source>
        <strain evidence="2">Expedition CK06-06</strain>
    </source>
</reference>
<sequence>MWKRKKKNTLERISVNELLDDFVNLDVEDDCKRPAETNDEDYVTMMLKKGAKRTIEKHRRNEPVDQSPKKKSEPPVISEKIALMKRCQNCYFSVKEKKLGGSIWCHCTNPGRSTNIDSKGSWVKSQLNPPCWKPTRD</sequence>
<proteinExistence type="predicted"/>
<name>X1DY86_9ZZZZ</name>
<gene>
    <name evidence="2" type="ORF">S01H4_55919</name>
</gene>
<dbReference type="EMBL" id="BART01032338">
    <property type="protein sequence ID" value="GAH09894.1"/>
    <property type="molecule type" value="Genomic_DNA"/>
</dbReference>
<protein>
    <submittedName>
        <fullName evidence="2">Uncharacterized protein</fullName>
    </submittedName>
</protein>
<feature type="region of interest" description="Disordered" evidence="1">
    <location>
        <begin position="50"/>
        <end position="75"/>
    </location>
</feature>
<accession>X1DY86</accession>